<dbReference type="RefSeq" id="WP_091973190.1">
    <property type="nucleotide sequence ID" value="NZ_FOPM01000017.1"/>
</dbReference>
<feature type="transmembrane region" description="Helical" evidence="8">
    <location>
        <begin position="196"/>
        <end position="213"/>
    </location>
</feature>
<evidence type="ECO:0000256" key="6">
    <source>
        <dbReference type="ARBA" id="ARBA00022989"/>
    </source>
</evidence>
<keyword evidence="4" id="KW-1003">Cell membrane</keyword>
<dbReference type="GO" id="GO:0005886">
    <property type="term" value="C:plasma membrane"/>
    <property type="evidence" value="ECO:0007669"/>
    <property type="project" value="UniProtKB-SubCell"/>
</dbReference>
<keyword evidence="3" id="KW-0813">Transport</keyword>
<proteinExistence type="inferred from homology"/>
<dbReference type="GO" id="GO:0055085">
    <property type="term" value="P:transmembrane transport"/>
    <property type="evidence" value="ECO:0007669"/>
    <property type="project" value="InterPro"/>
</dbReference>
<dbReference type="InterPro" id="IPR038770">
    <property type="entry name" value="Na+/solute_symporter_sf"/>
</dbReference>
<sequence>MTAVSIIAPVFGIIVIGWAAALTGLLSERVSDGLSEYVFAIAVPALIIGTLTRPGLTGEVTWSYWLAYFGGAGLSWLAGSLIATRRAGISRQGAVLHGFAASQSNTIFVGVPTILQAYGEAGAFPLFLLLAVHLPLMMGCATFLIEAEGGRSLVQRLRGLGRVLAKNPIFVALGIGMALRLAGVVPTGVARSLIDGFGSTASTCALVALGAGLTRYKVLFDLPGALVIAGLKLVVHPLAVWLLATKLFTMPPAYAGVATLFAAMPVGINAYLLAVRYRAETGLVAASVLVSTLLAPVTTVLWLTLLGRA</sequence>
<dbReference type="PANTHER" id="PTHR36838">
    <property type="entry name" value="AUXIN EFFLUX CARRIER FAMILY PROTEIN"/>
    <property type="match status" value="1"/>
</dbReference>
<dbReference type="PANTHER" id="PTHR36838:SF3">
    <property type="entry name" value="TRANSPORTER AUXIN EFFLUX CARRIER EC FAMILY"/>
    <property type="match status" value="1"/>
</dbReference>
<dbReference type="InterPro" id="IPR004776">
    <property type="entry name" value="Mem_transp_PIN-like"/>
</dbReference>
<gene>
    <name evidence="9" type="ORF">SAMN05192565_11761</name>
</gene>
<dbReference type="AlphaFoldDB" id="A0A1I2VTD9"/>
<keyword evidence="6 8" id="KW-1133">Transmembrane helix</keyword>
<feature type="transmembrane region" description="Helical" evidence="8">
    <location>
        <begin position="95"/>
        <end position="118"/>
    </location>
</feature>
<feature type="transmembrane region" description="Helical" evidence="8">
    <location>
        <begin position="37"/>
        <end position="56"/>
    </location>
</feature>
<evidence type="ECO:0000256" key="4">
    <source>
        <dbReference type="ARBA" id="ARBA00022475"/>
    </source>
</evidence>
<comment type="similarity">
    <text evidence="2">Belongs to the auxin efflux carrier (TC 2.A.69) family.</text>
</comment>
<evidence type="ECO:0000256" key="2">
    <source>
        <dbReference type="ARBA" id="ARBA00010145"/>
    </source>
</evidence>
<keyword evidence="5 8" id="KW-0812">Transmembrane</keyword>
<keyword evidence="10" id="KW-1185">Reference proteome</keyword>
<dbReference type="EMBL" id="FOPM01000017">
    <property type="protein sequence ID" value="SFG92498.1"/>
    <property type="molecule type" value="Genomic_DNA"/>
</dbReference>
<organism evidence="9 10">
    <name type="scientific">Methylobacterium gossipiicola</name>
    <dbReference type="NCBI Taxonomy" id="582675"/>
    <lineage>
        <taxon>Bacteria</taxon>
        <taxon>Pseudomonadati</taxon>
        <taxon>Pseudomonadota</taxon>
        <taxon>Alphaproteobacteria</taxon>
        <taxon>Hyphomicrobiales</taxon>
        <taxon>Methylobacteriaceae</taxon>
        <taxon>Methylobacterium</taxon>
    </lineage>
</organism>
<evidence type="ECO:0000256" key="8">
    <source>
        <dbReference type="SAM" id="Phobius"/>
    </source>
</evidence>
<evidence type="ECO:0000256" key="1">
    <source>
        <dbReference type="ARBA" id="ARBA00004651"/>
    </source>
</evidence>
<feature type="transmembrane region" description="Helical" evidence="8">
    <location>
        <begin position="62"/>
        <end position="83"/>
    </location>
</feature>
<keyword evidence="7 8" id="KW-0472">Membrane</keyword>
<feature type="transmembrane region" description="Helical" evidence="8">
    <location>
        <begin position="168"/>
        <end position="190"/>
    </location>
</feature>
<feature type="transmembrane region" description="Helical" evidence="8">
    <location>
        <begin position="282"/>
        <end position="305"/>
    </location>
</feature>
<reference evidence="10" key="1">
    <citation type="submission" date="2016-10" db="EMBL/GenBank/DDBJ databases">
        <authorList>
            <person name="Varghese N."/>
            <person name="Submissions S."/>
        </authorList>
    </citation>
    <scope>NUCLEOTIDE SEQUENCE [LARGE SCALE GENOMIC DNA]</scope>
    <source>
        <strain evidence="10">Gh-105</strain>
    </source>
</reference>
<evidence type="ECO:0000256" key="3">
    <source>
        <dbReference type="ARBA" id="ARBA00022448"/>
    </source>
</evidence>
<evidence type="ECO:0000256" key="5">
    <source>
        <dbReference type="ARBA" id="ARBA00022692"/>
    </source>
</evidence>
<evidence type="ECO:0000313" key="9">
    <source>
        <dbReference type="EMBL" id="SFG92498.1"/>
    </source>
</evidence>
<dbReference type="STRING" id="582675.SAMN05192565_11761"/>
<feature type="transmembrane region" description="Helical" evidence="8">
    <location>
        <begin position="225"/>
        <end position="244"/>
    </location>
</feature>
<dbReference type="Pfam" id="PF03547">
    <property type="entry name" value="Mem_trans"/>
    <property type="match status" value="1"/>
</dbReference>
<feature type="transmembrane region" description="Helical" evidence="8">
    <location>
        <begin position="256"/>
        <end position="275"/>
    </location>
</feature>
<feature type="transmembrane region" description="Helical" evidence="8">
    <location>
        <begin position="124"/>
        <end position="147"/>
    </location>
</feature>
<comment type="subcellular location">
    <subcellularLocation>
        <location evidence="1">Cell membrane</location>
        <topology evidence="1">Multi-pass membrane protein</topology>
    </subcellularLocation>
</comment>
<dbReference type="OrthoDB" id="9810457at2"/>
<evidence type="ECO:0000256" key="7">
    <source>
        <dbReference type="ARBA" id="ARBA00023136"/>
    </source>
</evidence>
<dbReference type="Proteomes" id="UP000199229">
    <property type="component" value="Unassembled WGS sequence"/>
</dbReference>
<feature type="transmembrane region" description="Helical" evidence="8">
    <location>
        <begin position="6"/>
        <end position="25"/>
    </location>
</feature>
<evidence type="ECO:0008006" key="11">
    <source>
        <dbReference type="Google" id="ProtNLM"/>
    </source>
</evidence>
<name>A0A1I2VTD9_9HYPH</name>
<dbReference type="Gene3D" id="1.20.1530.20">
    <property type="match status" value="1"/>
</dbReference>
<evidence type="ECO:0000313" key="10">
    <source>
        <dbReference type="Proteomes" id="UP000199229"/>
    </source>
</evidence>
<accession>A0A1I2VTD9</accession>
<protein>
    <recommendedName>
        <fullName evidence="11">Permease</fullName>
    </recommendedName>
</protein>